<dbReference type="OrthoDB" id="8594221at2"/>
<accession>A0A1L0ESD2</accession>
<sequence length="61" mass="7091">MVNCATDCEVFAAQWTEEEKSTVQKWKWWSLEEMRAAGNDSFKPEWLPALLNEIIESNVTV</sequence>
<organism evidence="1 2">
    <name type="scientific">Moritella viscosa</name>
    <dbReference type="NCBI Taxonomy" id="80854"/>
    <lineage>
        <taxon>Bacteria</taxon>
        <taxon>Pseudomonadati</taxon>
        <taxon>Pseudomonadota</taxon>
        <taxon>Gammaproteobacteria</taxon>
        <taxon>Alteromonadales</taxon>
        <taxon>Moritellaceae</taxon>
        <taxon>Moritella</taxon>
    </lineage>
</organism>
<dbReference type="Proteomes" id="UP000183794">
    <property type="component" value="Unassembled WGS sequence"/>
</dbReference>
<proteinExistence type="predicted"/>
<dbReference type="GO" id="GO:0016787">
    <property type="term" value="F:hydrolase activity"/>
    <property type="evidence" value="ECO:0007669"/>
    <property type="project" value="UniProtKB-KW"/>
</dbReference>
<evidence type="ECO:0000313" key="1">
    <source>
        <dbReference type="EMBL" id="SGZ10224.1"/>
    </source>
</evidence>
<name>A0A1L0ESD2_9GAMM</name>
<keyword evidence="1" id="KW-0378">Hydrolase</keyword>
<dbReference type="AlphaFoldDB" id="A0A1L0ESD2"/>
<gene>
    <name evidence="1" type="ORF">NVI5450_3554</name>
</gene>
<dbReference type="EMBL" id="FPLD01000100">
    <property type="protein sequence ID" value="SGZ10224.1"/>
    <property type="molecule type" value="Genomic_DNA"/>
</dbReference>
<dbReference type="RefSeq" id="WP_075518367.1">
    <property type="nucleotide sequence ID" value="NZ_FPLD01000100.1"/>
</dbReference>
<evidence type="ECO:0000313" key="2">
    <source>
        <dbReference type="Proteomes" id="UP000183794"/>
    </source>
</evidence>
<protein>
    <submittedName>
        <fullName evidence="1">NTP pyrophosphohydrolase</fullName>
    </submittedName>
</protein>
<reference evidence="1 2" key="1">
    <citation type="submission" date="2016-11" db="EMBL/GenBank/DDBJ databases">
        <authorList>
            <person name="Jaros S."/>
            <person name="Januszkiewicz K."/>
            <person name="Wedrychowicz H."/>
        </authorList>
    </citation>
    <scope>NUCLEOTIDE SEQUENCE [LARGE SCALE GENOMIC DNA]</scope>
    <source>
        <strain evidence="1">NVI 5450</strain>
    </source>
</reference>